<dbReference type="GeneID" id="97281614"/>
<reference evidence="3 4" key="1">
    <citation type="submission" date="2022-10" db="EMBL/GenBank/DDBJ databases">
        <title>The complete genomes of actinobacterial strains from the NBC collection.</title>
        <authorList>
            <person name="Joergensen T.S."/>
            <person name="Alvarez Arevalo M."/>
            <person name="Sterndorff E.B."/>
            <person name="Faurdal D."/>
            <person name="Vuksanovic O."/>
            <person name="Mourched A.-S."/>
            <person name="Charusanti P."/>
            <person name="Shaw S."/>
            <person name="Blin K."/>
            <person name="Weber T."/>
        </authorList>
    </citation>
    <scope>NUCLEOTIDE SEQUENCE [LARGE SCALE GENOMIC DNA]</scope>
    <source>
        <strain evidence="3 4">NBC_00156</strain>
    </source>
</reference>
<feature type="transmembrane region" description="Helical" evidence="2">
    <location>
        <begin position="97"/>
        <end position="120"/>
    </location>
</feature>
<keyword evidence="4" id="KW-1185">Reference proteome</keyword>
<feature type="transmembrane region" description="Helical" evidence="2">
    <location>
        <begin position="196"/>
        <end position="215"/>
    </location>
</feature>
<dbReference type="RefSeq" id="WP_405447446.1">
    <property type="nucleotide sequence ID" value="NZ_CP108164.1"/>
</dbReference>
<organism evidence="3 4">
    <name type="scientific">Streptomyces achromogenes</name>
    <dbReference type="NCBI Taxonomy" id="67255"/>
    <lineage>
        <taxon>Bacteria</taxon>
        <taxon>Bacillati</taxon>
        <taxon>Actinomycetota</taxon>
        <taxon>Actinomycetes</taxon>
        <taxon>Kitasatosporales</taxon>
        <taxon>Streptomycetaceae</taxon>
        <taxon>Streptomyces</taxon>
    </lineage>
</organism>
<accession>A0ABZ1KLG9</accession>
<proteinExistence type="predicted"/>
<sequence length="233" mass="25217">MRREWYADAAPYPTDDVLVPPDAYWDPAAELASLLGTAPTEQTATVPPPRTETAPGAHFADPKEKLARIAGQFSPGRNSPAGAAHRKRRVQRNHIKWMRAGSFVIAAFVSVLVAMVSVFGGMAAYGPLRNATPGVNGGMIAWWPLLVYGPWMAASLSILRNALHQRRAVHSWCIVVLFSSVAMILCVAQADRTVTGIAGAALPAFASLACFQQLIRQITLTLPQSQEKPRHGR</sequence>
<keyword evidence="2" id="KW-0812">Transmembrane</keyword>
<evidence type="ECO:0000256" key="1">
    <source>
        <dbReference type="SAM" id="MobiDB-lite"/>
    </source>
</evidence>
<feature type="transmembrane region" description="Helical" evidence="2">
    <location>
        <begin position="140"/>
        <end position="159"/>
    </location>
</feature>
<gene>
    <name evidence="3" type="ORF">OG350_14290</name>
</gene>
<feature type="transmembrane region" description="Helical" evidence="2">
    <location>
        <begin position="171"/>
        <end position="190"/>
    </location>
</feature>
<dbReference type="EMBL" id="CP108164">
    <property type="protein sequence ID" value="WTQ81422.1"/>
    <property type="molecule type" value="Genomic_DNA"/>
</dbReference>
<protein>
    <submittedName>
        <fullName evidence="3">DUF2637 domain-containing protein</fullName>
    </submittedName>
</protein>
<evidence type="ECO:0000313" key="4">
    <source>
        <dbReference type="Proteomes" id="UP001622557"/>
    </source>
</evidence>
<evidence type="ECO:0000256" key="2">
    <source>
        <dbReference type="SAM" id="Phobius"/>
    </source>
</evidence>
<dbReference type="Proteomes" id="UP001622557">
    <property type="component" value="Chromosome"/>
</dbReference>
<name>A0ABZ1KLG9_STRAH</name>
<evidence type="ECO:0000313" key="3">
    <source>
        <dbReference type="EMBL" id="WTQ81422.1"/>
    </source>
</evidence>
<keyword evidence="2" id="KW-1133">Transmembrane helix</keyword>
<keyword evidence="2" id="KW-0472">Membrane</keyword>
<feature type="region of interest" description="Disordered" evidence="1">
    <location>
        <begin position="38"/>
        <end position="57"/>
    </location>
</feature>